<dbReference type="PANTHER" id="PTHR43806">
    <property type="entry name" value="PEPTIDASE S8"/>
    <property type="match status" value="1"/>
</dbReference>
<accession>A0ABP9PAW4</accession>
<feature type="region of interest" description="Disordered" evidence="7">
    <location>
        <begin position="170"/>
        <end position="189"/>
    </location>
</feature>
<evidence type="ECO:0000256" key="8">
    <source>
        <dbReference type="SAM" id="SignalP"/>
    </source>
</evidence>
<dbReference type="PANTHER" id="PTHR43806:SF11">
    <property type="entry name" value="CEREVISIN-RELATED"/>
    <property type="match status" value="1"/>
</dbReference>
<keyword evidence="4 5" id="KW-0720">Serine protease</keyword>
<evidence type="ECO:0000256" key="5">
    <source>
        <dbReference type="PROSITE-ProRule" id="PRU01240"/>
    </source>
</evidence>
<dbReference type="PROSITE" id="PS51318">
    <property type="entry name" value="TAT"/>
    <property type="match status" value="1"/>
</dbReference>
<organism evidence="10 11">
    <name type="scientific">Nocardioides marinquilinus</name>
    <dbReference type="NCBI Taxonomy" id="1210400"/>
    <lineage>
        <taxon>Bacteria</taxon>
        <taxon>Bacillati</taxon>
        <taxon>Actinomycetota</taxon>
        <taxon>Actinomycetes</taxon>
        <taxon>Propionibacteriales</taxon>
        <taxon>Nocardioidaceae</taxon>
        <taxon>Nocardioides</taxon>
    </lineage>
</organism>
<comment type="similarity">
    <text evidence="1 5 6">Belongs to the peptidase S8 family.</text>
</comment>
<keyword evidence="8" id="KW-0732">Signal</keyword>
<dbReference type="InterPro" id="IPR015500">
    <property type="entry name" value="Peptidase_S8_subtilisin-rel"/>
</dbReference>
<feature type="compositionally biased region" description="Polar residues" evidence="7">
    <location>
        <begin position="179"/>
        <end position="189"/>
    </location>
</feature>
<dbReference type="CDD" id="cd07474">
    <property type="entry name" value="Peptidases_S8_subtilisin_Vpr-like"/>
    <property type="match status" value="1"/>
</dbReference>
<dbReference type="InterPro" id="IPR036852">
    <property type="entry name" value="Peptidase_S8/S53_dom_sf"/>
</dbReference>
<evidence type="ECO:0000256" key="4">
    <source>
        <dbReference type="ARBA" id="ARBA00022825"/>
    </source>
</evidence>
<dbReference type="PROSITE" id="PS00138">
    <property type="entry name" value="SUBTILASE_SER"/>
    <property type="match status" value="1"/>
</dbReference>
<evidence type="ECO:0000313" key="11">
    <source>
        <dbReference type="Proteomes" id="UP001500221"/>
    </source>
</evidence>
<dbReference type="SUPFAM" id="SSF52743">
    <property type="entry name" value="Subtilisin-like"/>
    <property type="match status" value="1"/>
</dbReference>
<dbReference type="Proteomes" id="UP001500221">
    <property type="component" value="Unassembled WGS sequence"/>
</dbReference>
<evidence type="ECO:0000256" key="6">
    <source>
        <dbReference type="RuleBase" id="RU003355"/>
    </source>
</evidence>
<evidence type="ECO:0000256" key="7">
    <source>
        <dbReference type="SAM" id="MobiDB-lite"/>
    </source>
</evidence>
<keyword evidence="2 5" id="KW-0645">Protease</keyword>
<dbReference type="InterPro" id="IPR022398">
    <property type="entry name" value="Peptidase_S8_His-AS"/>
</dbReference>
<dbReference type="EMBL" id="BAABKG010000001">
    <property type="protein sequence ID" value="GAA5143595.1"/>
    <property type="molecule type" value="Genomic_DNA"/>
</dbReference>
<name>A0ABP9PAW4_9ACTN</name>
<feature type="active site" description="Charge relay system" evidence="5">
    <location>
        <position position="282"/>
    </location>
</feature>
<dbReference type="InterPro" id="IPR034213">
    <property type="entry name" value="S8_Vpr-like"/>
</dbReference>
<dbReference type="InterPro" id="IPR023827">
    <property type="entry name" value="Peptidase_S8_Asp-AS"/>
</dbReference>
<dbReference type="InterPro" id="IPR023828">
    <property type="entry name" value="Peptidase_S8_Ser-AS"/>
</dbReference>
<sequence>MSPKPTRRVLAAATATAVVAGLAAAVAGPAVPAGADEADTPATPAPVRVGERLDPSLLPGSAPSAFFVRFRGSGALALDRAAGAAGRGARIAPAARARVAEVRGATRSAVGVARRADADAAVLYETSWTVPGVALLADGDAAAALAARSDVASVTPIVAKQLVEPVARGERLDEPGQAGPQNAPSNELTGASETWRATGNTGEGQVIAVIDTGVDYTHADFGGSGIGRDWYVAGRNLEMVEGTYDPDVVLPGYDFAGLEYNGASVAVPTPDANPIDGPGGGHGTHVAGTAAGRGVTADGATFTGDYATLTAGQAREMNVAPGSAPGAKIVPLKVFGDFGGTTGLAGAALEWVGRSVAEGNRIDVVNMSLGSSFSPVDDPENDMVDALVDAGVVPVISAGNSGDVTDVAGSPGNSPAGLAVAASASGFARYDTVQVLAPSELSGEGPFLAQYSQEQPPGIDIAGPVVALTEPDNLDGCDPISAEDVARIDGRILWLEWDLPTLRCGSAQRFDNADEAGAAGVVLGSTSVRFEGGIAGNGMIPGVELDRATTEKLRPALESDRLAVRMADDLRELVEQDDAALADTLASFTSRGVHGSISDVVKPDVSAPGVNVVSASVGTGTGEEMMSGTSMAAPHTAGVVALARTAHPDWTAHRIKALVMNTAAHEVTAPDGHAYSNLMQGTGRIDALAATESEVTVESVQNPDLVTASFGVVEVARDGVSEQRTLRLTNTGSDAQTFAVGWRERVATPGAQVRVSPGSVTVPAGGTAEVTVTLAVPDREALRRTLDPGQDADRLRSHVPNTSGVVTFTPAEDAATPPLQVAVFAAPKPVSDLTVTGPVRFERGRTRTPLPLAGRYLEQGAGVAAWRSRVTPLVAGTTSPRLPRAAGAADSLAGLDVLEVGATTTAPSYRDRSRGTLAVGARMAGPIVSMGVASYPVVNYDLDDDGIADFQSYAVYDRASNVAVAATVDVGTQLVVDQKPLNGLGEGNLGQWDNDTVVLPVSLVSLGFTRDTTATSIRYWVTTESQYAPVDADGNPQVVDRTRPVAFDVYQPPVWFTRGAQPSGQTAFTVRRGGSPVVVNRAPSSKAASGRLMVIAHDDATGRRTSGAGWRAPAPRGR</sequence>
<dbReference type="Gene3D" id="2.60.40.10">
    <property type="entry name" value="Immunoglobulins"/>
    <property type="match status" value="1"/>
</dbReference>
<evidence type="ECO:0000256" key="1">
    <source>
        <dbReference type="ARBA" id="ARBA00011073"/>
    </source>
</evidence>
<evidence type="ECO:0000259" key="9">
    <source>
        <dbReference type="Pfam" id="PF00082"/>
    </source>
</evidence>
<feature type="domain" description="Peptidase S8/S53" evidence="9">
    <location>
        <begin position="202"/>
        <end position="682"/>
    </location>
</feature>
<dbReference type="InterPro" id="IPR000209">
    <property type="entry name" value="Peptidase_S8/S53_dom"/>
</dbReference>
<dbReference type="PRINTS" id="PR00723">
    <property type="entry name" value="SUBTILISIN"/>
</dbReference>
<dbReference type="InterPro" id="IPR006311">
    <property type="entry name" value="TAT_signal"/>
</dbReference>
<feature type="active site" description="Charge relay system" evidence="5">
    <location>
        <position position="211"/>
    </location>
</feature>
<keyword evidence="11" id="KW-1185">Reference proteome</keyword>
<dbReference type="RefSeq" id="WP_345455024.1">
    <property type="nucleotide sequence ID" value="NZ_BAABKG010000001.1"/>
</dbReference>
<protein>
    <submittedName>
        <fullName evidence="10">S8 family serine peptidase</fullName>
    </submittedName>
</protein>
<feature type="active site" description="Charge relay system" evidence="5">
    <location>
        <position position="630"/>
    </location>
</feature>
<keyword evidence="3 5" id="KW-0378">Hydrolase</keyword>
<comment type="caution">
    <text evidence="10">The sequence shown here is derived from an EMBL/GenBank/DDBJ whole genome shotgun (WGS) entry which is preliminary data.</text>
</comment>
<dbReference type="Gene3D" id="3.40.50.200">
    <property type="entry name" value="Peptidase S8/S53 domain"/>
    <property type="match status" value="2"/>
</dbReference>
<reference evidence="11" key="1">
    <citation type="journal article" date="2019" name="Int. J. Syst. Evol. Microbiol.">
        <title>The Global Catalogue of Microorganisms (GCM) 10K type strain sequencing project: providing services to taxonomists for standard genome sequencing and annotation.</title>
        <authorList>
            <consortium name="The Broad Institute Genomics Platform"/>
            <consortium name="The Broad Institute Genome Sequencing Center for Infectious Disease"/>
            <person name="Wu L."/>
            <person name="Ma J."/>
        </authorList>
    </citation>
    <scope>NUCLEOTIDE SEQUENCE [LARGE SCALE GENOMIC DNA]</scope>
    <source>
        <strain evidence="11">JCM 18459</strain>
    </source>
</reference>
<dbReference type="PROSITE" id="PS00136">
    <property type="entry name" value="SUBTILASE_ASP"/>
    <property type="match status" value="1"/>
</dbReference>
<dbReference type="InterPro" id="IPR013783">
    <property type="entry name" value="Ig-like_fold"/>
</dbReference>
<evidence type="ECO:0000313" key="10">
    <source>
        <dbReference type="EMBL" id="GAA5143595.1"/>
    </source>
</evidence>
<proteinExistence type="inferred from homology"/>
<dbReference type="PROSITE" id="PS00137">
    <property type="entry name" value="SUBTILASE_HIS"/>
    <property type="match status" value="1"/>
</dbReference>
<dbReference type="PROSITE" id="PS51892">
    <property type="entry name" value="SUBTILASE"/>
    <property type="match status" value="1"/>
</dbReference>
<evidence type="ECO:0000256" key="2">
    <source>
        <dbReference type="ARBA" id="ARBA00022670"/>
    </source>
</evidence>
<dbReference type="Pfam" id="PF00082">
    <property type="entry name" value="Peptidase_S8"/>
    <property type="match status" value="1"/>
</dbReference>
<dbReference type="InterPro" id="IPR050131">
    <property type="entry name" value="Peptidase_S8_subtilisin-like"/>
</dbReference>
<feature type="chain" id="PRO_5045515688" evidence="8">
    <location>
        <begin position="36"/>
        <end position="1118"/>
    </location>
</feature>
<gene>
    <name evidence="10" type="ORF">GCM10023340_09350</name>
</gene>
<feature type="signal peptide" evidence="8">
    <location>
        <begin position="1"/>
        <end position="35"/>
    </location>
</feature>
<evidence type="ECO:0000256" key="3">
    <source>
        <dbReference type="ARBA" id="ARBA00022801"/>
    </source>
</evidence>